<dbReference type="PANTHER" id="PTHR43673">
    <property type="entry name" value="NAD(P)H NITROREDUCTASE YDGI-RELATED"/>
    <property type="match status" value="1"/>
</dbReference>
<evidence type="ECO:0000256" key="2">
    <source>
        <dbReference type="ARBA" id="ARBA00007118"/>
    </source>
</evidence>
<organism evidence="7 8">
    <name type="scientific">Pseudomonas kilonensis</name>
    <dbReference type="NCBI Taxonomy" id="132476"/>
    <lineage>
        <taxon>Bacteria</taxon>
        <taxon>Pseudomonadati</taxon>
        <taxon>Pseudomonadota</taxon>
        <taxon>Gammaproteobacteria</taxon>
        <taxon>Pseudomonadales</taxon>
        <taxon>Pseudomonadaceae</taxon>
        <taxon>Pseudomonas</taxon>
    </lineage>
</organism>
<evidence type="ECO:0000259" key="6">
    <source>
        <dbReference type="Pfam" id="PF00881"/>
    </source>
</evidence>
<gene>
    <name evidence="7" type="ORF">SAMN04490188_4836</name>
</gene>
<dbReference type="CDD" id="cd02136">
    <property type="entry name" value="PnbA_NfnB-like"/>
    <property type="match status" value="1"/>
</dbReference>
<keyword evidence="8" id="KW-1185">Reference proteome</keyword>
<comment type="caution">
    <text evidence="7">The sequence shown here is derived from an EMBL/GenBank/DDBJ whole genome shotgun (WGS) entry which is preliminary data.</text>
</comment>
<sequence length="249" mass="28203">MRILNRLSPPPLSAQETQRTVDWAIMSRRSVRAFLPTAVPHEEVEAILDVARFSASGVNMQPWQVHVVTGEAKERLSMAISAIDNDPRLSSDMQDPYTYYPNEWVTPYIDRRRRVGWDLYGLLGIAKGEKQRMHQQHGRNYRFFDAPVGLLFTVDRVLEQGSLLDYGMFLQNVMLAARGRGLHTCPQAAFLKYHNVISDMLSIPADQMLVCGMSLGYADPKAIENTLVTAREPVSAFAIFHHNNKETCP</sequence>
<dbReference type="InterPro" id="IPR000415">
    <property type="entry name" value="Nitroreductase-like"/>
</dbReference>
<keyword evidence="3" id="KW-0285">Flavoprotein</keyword>
<dbReference type="Proteomes" id="UP000183915">
    <property type="component" value="Unassembled WGS sequence"/>
</dbReference>
<accession>A0ABY0ZGF0</accession>
<proteinExistence type="inferred from homology"/>
<evidence type="ECO:0000313" key="8">
    <source>
        <dbReference type="Proteomes" id="UP000183915"/>
    </source>
</evidence>
<dbReference type="Pfam" id="PF00881">
    <property type="entry name" value="Nitroreductase"/>
    <property type="match status" value="1"/>
</dbReference>
<evidence type="ECO:0000313" key="7">
    <source>
        <dbReference type="EMBL" id="SEE63729.1"/>
    </source>
</evidence>
<keyword evidence="4" id="KW-0288">FMN</keyword>
<feature type="domain" description="Nitroreductase" evidence="6">
    <location>
        <begin position="25"/>
        <end position="217"/>
    </location>
</feature>
<dbReference type="PANTHER" id="PTHR43673:SF2">
    <property type="entry name" value="NITROREDUCTASE"/>
    <property type="match status" value="1"/>
</dbReference>
<dbReference type="Gene3D" id="3.40.109.10">
    <property type="entry name" value="NADH Oxidase"/>
    <property type="match status" value="1"/>
</dbReference>
<evidence type="ECO:0000256" key="1">
    <source>
        <dbReference type="ARBA" id="ARBA00001917"/>
    </source>
</evidence>
<protein>
    <submittedName>
        <fullName evidence="7">Nitroreductase</fullName>
    </submittedName>
</protein>
<keyword evidence="5" id="KW-0560">Oxidoreductase</keyword>
<evidence type="ECO:0000256" key="5">
    <source>
        <dbReference type="ARBA" id="ARBA00023002"/>
    </source>
</evidence>
<dbReference type="EMBL" id="FNTT01000002">
    <property type="protein sequence ID" value="SEE63729.1"/>
    <property type="molecule type" value="Genomic_DNA"/>
</dbReference>
<comment type="similarity">
    <text evidence="2">Belongs to the nitroreductase family.</text>
</comment>
<dbReference type="InterPro" id="IPR029479">
    <property type="entry name" value="Nitroreductase"/>
</dbReference>
<name>A0ABY0ZGF0_9PSED</name>
<comment type="cofactor">
    <cofactor evidence="1">
        <name>FMN</name>
        <dbReference type="ChEBI" id="CHEBI:58210"/>
    </cofactor>
</comment>
<evidence type="ECO:0000256" key="3">
    <source>
        <dbReference type="ARBA" id="ARBA00022630"/>
    </source>
</evidence>
<evidence type="ECO:0000256" key="4">
    <source>
        <dbReference type="ARBA" id="ARBA00022643"/>
    </source>
</evidence>
<dbReference type="SUPFAM" id="SSF55469">
    <property type="entry name" value="FMN-dependent nitroreductase-like"/>
    <property type="match status" value="1"/>
</dbReference>
<dbReference type="RefSeq" id="WP_174553537.1">
    <property type="nucleotide sequence ID" value="NZ_LHVH01000023.1"/>
</dbReference>
<reference evidence="7 8" key="1">
    <citation type="submission" date="2016-10" db="EMBL/GenBank/DDBJ databases">
        <authorList>
            <person name="Varghese N."/>
            <person name="Submissions S."/>
        </authorList>
    </citation>
    <scope>NUCLEOTIDE SEQUENCE [LARGE SCALE GENOMIC DNA]</scope>
    <source>
        <strain evidence="7 8">BS3780</strain>
    </source>
</reference>